<name>A0A4U2MYV6_9BACI</name>
<accession>A0A4U2MYV6</accession>
<proteinExistence type="predicted"/>
<dbReference type="EMBL" id="SZON01000174">
    <property type="protein sequence ID" value="TKI97842.1"/>
    <property type="molecule type" value="Genomic_DNA"/>
</dbReference>
<dbReference type="EMBL" id="SZOM01000078">
    <property type="protein sequence ID" value="TKH16897.1"/>
    <property type="molecule type" value="Genomic_DNA"/>
</dbReference>
<evidence type="ECO:0000313" key="4">
    <source>
        <dbReference type="Proteomes" id="UP000306037"/>
    </source>
</evidence>
<evidence type="ECO:0000313" key="1">
    <source>
        <dbReference type="EMBL" id="TKH16897.1"/>
    </source>
</evidence>
<evidence type="ECO:0000313" key="2">
    <source>
        <dbReference type="EMBL" id="TKI97842.1"/>
    </source>
</evidence>
<reference evidence="3 4" key="1">
    <citation type="journal article" date="2019" name="Environ. Microbiol.">
        <title>An active ?-lactamase is a part of an orchestrated cell wall stress resistance network of Bacillus subtilis and related rhizosphere species.</title>
        <authorList>
            <person name="Bucher T."/>
            <person name="Keren-Paz A."/>
            <person name="Hausser J."/>
            <person name="Olender T."/>
            <person name="Cytryn E."/>
            <person name="Kolodkin-Gal I."/>
        </authorList>
    </citation>
    <scope>NUCLEOTIDE SEQUENCE [LARGE SCALE GENOMIC DNA]</scope>
    <source>
        <strain evidence="2 3">I5</strain>
        <strain evidence="1 4">I71</strain>
    </source>
</reference>
<dbReference type="Proteomes" id="UP000305222">
    <property type="component" value="Unassembled WGS sequence"/>
</dbReference>
<evidence type="ECO:0000313" key="3">
    <source>
        <dbReference type="Proteomes" id="UP000305222"/>
    </source>
</evidence>
<sequence length="59" mass="6746">MFRDIDHIFTRYLPGSKTPPKNSTKVKKLGARSTARKCPIKVSLYKEEIDDDGKENFSS</sequence>
<gene>
    <name evidence="1" type="ORF">FC694_11295</name>
    <name evidence="2" type="ORF">FC699_06490</name>
</gene>
<dbReference type="AlphaFoldDB" id="A0A4U2MYV6"/>
<protein>
    <submittedName>
        <fullName evidence="1">Uncharacterized protein</fullName>
    </submittedName>
</protein>
<comment type="caution">
    <text evidence="1">The sequence shown here is derived from an EMBL/GenBank/DDBJ whole genome shotgun (WGS) entry which is preliminary data.</text>
</comment>
<dbReference type="Proteomes" id="UP000306037">
    <property type="component" value="Unassembled WGS sequence"/>
</dbReference>
<organism evidence="1 4">
    <name type="scientific">Bacillus wiedmannii</name>
    <dbReference type="NCBI Taxonomy" id="1890302"/>
    <lineage>
        <taxon>Bacteria</taxon>
        <taxon>Bacillati</taxon>
        <taxon>Bacillota</taxon>
        <taxon>Bacilli</taxon>
        <taxon>Bacillales</taxon>
        <taxon>Bacillaceae</taxon>
        <taxon>Bacillus</taxon>
        <taxon>Bacillus cereus group</taxon>
    </lineage>
</organism>